<evidence type="ECO:0000313" key="3">
    <source>
        <dbReference type="EMBL" id="KAI3935624.1"/>
    </source>
</evidence>
<dbReference type="Pfam" id="PF00533">
    <property type="entry name" value="BRCT"/>
    <property type="match status" value="1"/>
</dbReference>
<feature type="coiled-coil region" evidence="1">
    <location>
        <begin position="173"/>
        <end position="200"/>
    </location>
</feature>
<sequence>MGKDYEGGSESKIFDGVRFALLGFSPSEEAQVKSKLINGGGANVGGYDDSSCTHVIVDKIAYDDHRCVNARIEGKSVVNSVWVDHGLNIGAPVELDSSSSILYRPVKDLNGIVGAESFVVCPRGYKNQDRENIMRMVSMMGANFSKPLLANKVTHLIFAKKLQKIKLVNHRWLEDSETVVEDSEDEAEKHSDKVENVTDSSFELHTGSGISTSKTSKWGRVDVLGSSPKLIERSDSLNLKDAGCSQPDALNLLKKTKNSPEEKNSDQDILDEVVDLEVLVSKAKKDVEEKCKLFEEAMKMLPTSTEETDDDGEWDLNTIEAMNDTADALRAAADASTELWQAQKRLSDIKIAQVSSS</sequence>
<dbReference type="PROSITE" id="PS50172">
    <property type="entry name" value="BRCT"/>
    <property type="match status" value="2"/>
</dbReference>
<name>A0AAD4XR93_9MAGN</name>
<organism evidence="3 4">
    <name type="scientific">Papaver atlanticum</name>
    <dbReference type="NCBI Taxonomy" id="357466"/>
    <lineage>
        <taxon>Eukaryota</taxon>
        <taxon>Viridiplantae</taxon>
        <taxon>Streptophyta</taxon>
        <taxon>Embryophyta</taxon>
        <taxon>Tracheophyta</taxon>
        <taxon>Spermatophyta</taxon>
        <taxon>Magnoliopsida</taxon>
        <taxon>Ranunculales</taxon>
        <taxon>Papaveraceae</taxon>
        <taxon>Papaveroideae</taxon>
        <taxon>Papaver</taxon>
    </lineage>
</organism>
<dbReference type="InterPro" id="IPR001357">
    <property type="entry name" value="BRCT_dom"/>
</dbReference>
<accession>A0AAD4XR93</accession>
<dbReference type="SMART" id="SM00292">
    <property type="entry name" value="BRCT"/>
    <property type="match status" value="2"/>
</dbReference>
<dbReference type="InterPro" id="IPR044254">
    <property type="entry name" value="At4g02110-like"/>
</dbReference>
<dbReference type="Proteomes" id="UP001202328">
    <property type="component" value="Unassembled WGS sequence"/>
</dbReference>
<gene>
    <name evidence="3" type="ORF">MKW98_022632</name>
</gene>
<dbReference type="SUPFAM" id="SSF52113">
    <property type="entry name" value="BRCT domain"/>
    <property type="match status" value="2"/>
</dbReference>
<evidence type="ECO:0000256" key="1">
    <source>
        <dbReference type="SAM" id="Coils"/>
    </source>
</evidence>
<dbReference type="EMBL" id="JAJJMB010006234">
    <property type="protein sequence ID" value="KAI3935624.1"/>
    <property type="molecule type" value="Genomic_DNA"/>
</dbReference>
<evidence type="ECO:0000259" key="2">
    <source>
        <dbReference type="PROSITE" id="PS50172"/>
    </source>
</evidence>
<dbReference type="PANTHER" id="PTHR47181">
    <property type="entry name" value="BRCA1 C TERMINUS DOMAIN CONTAINING PROTEIN, EXPRESSED"/>
    <property type="match status" value="1"/>
</dbReference>
<dbReference type="InterPro" id="IPR036420">
    <property type="entry name" value="BRCT_dom_sf"/>
</dbReference>
<keyword evidence="4" id="KW-1185">Reference proteome</keyword>
<comment type="caution">
    <text evidence="3">The sequence shown here is derived from an EMBL/GenBank/DDBJ whole genome shotgun (WGS) entry which is preliminary data.</text>
</comment>
<dbReference type="Pfam" id="PF12738">
    <property type="entry name" value="PTCB-BRCT"/>
    <property type="match status" value="1"/>
</dbReference>
<dbReference type="PANTHER" id="PTHR47181:SF2">
    <property type="entry name" value="BRCA1 C TERMINUS DOMAIN CONTAINING PROTEIN, EXPRESSED"/>
    <property type="match status" value="1"/>
</dbReference>
<feature type="domain" description="BRCT" evidence="2">
    <location>
        <begin position="108"/>
        <end position="176"/>
    </location>
</feature>
<proteinExistence type="predicted"/>
<protein>
    <recommendedName>
        <fullName evidence="2">BRCT domain-containing protein</fullName>
    </recommendedName>
</protein>
<dbReference type="AlphaFoldDB" id="A0AAD4XR93"/>
<reference evidence="3" key="1">
    <citation type="submission" date="2022-04" db="EMBL/GenBank/DDBJ databases">
        <title>A functionally conserved STORR gene fusion in Papaver species that diverged 16.8 million years ago.</title>
        <authorList>
            <person name="Catania T."/>
        </authorList>
    </citation>
    <scope>NUCLEOTIDE SEQUENCE</scope>
    <source>
        <strain evidence="3">S-188037</strain>
    </source>
</reference>
<keyword evidence="1" id="KW-0175">Coiled coil</keyword>
<feature type="domain" description="BRCT" evidence="2">
    <location>
        <begin position="9"/>
        <end position="100"/>
    </location>
</feature>
<dbReference type="Gene3D" id="3.40.50.10190">
    <property type="entry name" value="BRCT domain"/>
    <property type="match status" value="2"/>
</dbReference>
<evidence type="ECO:0000313" key="4">
    <source>
        <dbReference type="Proteomes" id="UP001202328"/>
    </source>
</evidence>